<evidence type="ECO:0000313" key="3">
    <source>
        <dbReference type="Proteomes" id="UP000503011"/>
    </source>
</evidence>
<evidence type="ECO:0000259" key="1">
    <source>
        <dbReference type="Pfam" id="PF08669"/>
    </source>
</evidence>
<reference evidence="2 3" key="1">
    <citation type="submission" date="2020-03" db="EMBL/GenBank/DDBJ databases">
        <title>Whole genome shotgun sequence of Phytohabitans suffuscus NBRC 105367.</title>
        <authorList>
            <person name="Komaki H."/>
            <person name="Tamura T."/>
        </authorList>
    </citation>
    <scope>NUCLEOTIDE SEQUENCE [LARGE SCALE GENOMIC DNA]</scope>
    <source>
        <strain evidence="2 3">NBRC 105367</strain>
    </source>
</reference>
<evidence type="ECO:0000313" key="2">
    <source>
        <dbReference type="EMBL" id="BCB84033.1"/>
    </source>
</evidence>
<organism evidence="2 3">
    <name type="scientific">Phytohabitans suffuscus</name>
    <dbReference type="NCBI Taxonomy" id="624315"/>
    <lineage>
        <taxon>Bacteria</taxon>
        <taxon>Bacillati</taxon>
        <taxon>Actinomycetota</taxon>
        <taxon>Actinomycetes</taxon>
        <taxon>Micromonosporales</taxon>
        <taxon>Micromonosporaceae</taxon>
    </lineage>
</organism>
<keyword evidence="3" id="KW-1185">Reference proteome</keyword>
<dbReference type="Gene3D" id="2.40.30.110">
    <property type="entry name" value="Aminomethyltransferase beta-barrel domains"/>
    <property type="match status" value="1"/>
</dbReference>
<dbReference type="InterPro" id="IPR029043">
    <property type="entry name" value="GcvT/YgfZ_C"/>
</dbReference>
<dbReference type="Proteomes" id="UP000503011">
    <property type="component" value="Chromosome"/>
</dbReference>
<reference evidence="2 3" key="2">
    <citation type="submission" date="2020-03" db="EMBL/GenBank/DDBJ databases">
        <authorList>
            <person name="Ichikawa N."/>
            <person name="Kimura A."/>
            <person name="Kitahashi Y."/>
            <person name="Uohara A."/>
        </authorList>
    </citation>
    <scope>NUCLEOTIDE SEQUENCE [LARGE SCALE GENOMIC DNA]</scope>
    <source>
        <strain evidence="2 3">NBRC 105367</strain>
    </source>
</reference>
<dbReference type="AlphaFoldDB" id="A0A6F8YDC5"/>
<dbReference type="SUPFAM" id="SSF101790">
    <property type="entry name" value="Aminomethyltransferase beta-barrel domain"/>
    <property type="match status" value="1"/>
</dbReference>
<dbReference type="KEGG" id="psuu:Psuf_013460"/>
<name>A0A6F8YDC5_9ACTN</name>
<accession>A0A6F8YDC5</accession>
<protein>
    <recommendedName>
        <fullName evidence="1">Aminomethyltransferase C-terminal domain-containing protein</fullName>
    </recommendedName>
</protein>
<sequence length="67" mass="7149">MRVLVGDDEVGEVTSGTFSPTRKLGIGLALLDTAAGLADGAEVEVDVRGRRSKMRVVKPPFVKPQVR</sequence>
<feature type="domain" description="Aminomethyltransferase C-terminal" evidence="1">
    <location>
        <begin position="2"/>
        <end position="63"/>
    </location>
</feature>
<proteinExistence type="predicted"/>
<dbReference type="InterPro" id="IPR013977">
    <property type="entry name" value="GcvT_C"/>
</dbReference>
<gene>
    <name evidence="2" type="ORF">Psuf_013460</name>
</gene>
<dbReference type="EMBL" id="AP022871">
    <property type="protein sequence ID" value="BCB84033.1"/>
    <property type="molecule type" value="Genomic_DNA"/>
</dbReference>
<dbReference type="Pfam" id="PF08669">
    <property type="entry name" value="GCV_T_C"/>
    <property type="match status" value="1"/>
</dbReference>